<dbReference type="AlphaFoldDB" id="A0AAU8DLX5"/>
<evidence type="ECO:0000256" key="1">
    <source>
        <dbReference type="SAM" id="MobiDB-lite"/>
    </source>
</evidence>
<feature type="compositionally biased region" description="Low complexity" evidence="1">
    <location>
        <begin position="9"/>
        <end position="25"/>
    </location>
</feature>
<reference evidence="2" key="1">
    <citation type="submission" date="2024-05" db="EMBL/GenBank/DDBJ databases">
        <authorList>
            <person name="Cai S.Y."/>
            <person name="Jin L.M."/>
            <person name="Li H.R."/>
        </authorList>
    </citation>
    <scope>NUCLEOTIDE SEQUENCE</scope>
    <source>
        <strain evidence="2">A5-74</strain>
    </source>
</reference>
<sequence>MVQTLVEMVDAVGAEPGPGAARPPVQASSAAPEPRRREVRTLTSS</sequence>
<organism evidence="2">
    <name type="scientific">Nakamurella sp. A5-74</name>
    <dbReference type="NCBI Taxonomy" id="3158264"/>
    <lineage>
        <taxon>Bacteria</taxon>
        <taxon>Bacillati</taxon>
        <taxon>Actinomycetota</taxon>
        <taxon>Actinomycetes</taxon>
        <taxon>Nakamurellales</taxon>
        <taxon>Nakamurellaceae</taxon>
        <taxon>Nakamurella</taxon>
    </lineage>
</organism>
<feature type="compositionally biased region" description="Basic and acidic residues" evidence="1">
    <location>
        <begin position="33"/>
        <end position="45"/>
    </location>
</feature>
<dbReference type="EMBL" id="CP159218">
    <property type="protein sequence ID" value="XCG63144.1"/>
    <property type="molecule type" value="Genomic_DNA"/>
</dbReference>
<dbReference type="RefSeq" id="WP_353648759.1">
    <property type="nucleotide sequence ID" value="NZ_CP159218.1"/>
</dbReference>
<protein>
    <submittedName>
        <fullName evidence="2">Uncharacterized protein</fullName>
    </submittedName>
</protein>
<proteinExistence type="predicted"/>
<evidence type="ECO:0000313" key="2">
    <source>
        <dbReference type="EMBL" id="XCG63144.1"/>
    </source>
</evidence>
<gene>
    <name evidence="2" type="ORF">ABLG96_18350</name>
</gene>
<name>A0AAU8DLX5_9ACTN</name>
<accession>A0AAU8DLX5</accession>
<feature type="region of interest" description="Disordered" evidence="1">
    <location>
        <begin position="9"/>
        <end position="45"/>
    </location>
</feature>